<dbReference type="Proteomes" id="UP001597474">
    <property type="component" value="Unassembled WGS sequence"/>
</dbReference>
<dbReference type="PROSITE" id="PS51318">
    <property type="entry name" value="TAT"/>
    <property type="match status" value="1"/>
</dbReference>
<dbReference type="InterPro" id="IPR011044">
    <property type="entry name" value="Quino_amine_DH_bsu"/>
</dbReference>
<reference evidence="3" key="1">
    <citation type="journal article" date="2019" name="Int. J. Syst. Evol. Microbiol.">
        <title>The Global Catalogue of Microorganisms (GCM) 10K type strain sequencing project: providing services to taxonomists for standard genome sequencing and annotation.</title>
        <authorList>
            <consortium name="The Broad Institute Genomics Platform"/>
            <consortium name="The Broad Institute Genome Sequencing Center for Infectious Disease"/>
            <person name="Wu L."/>
            <person name="Ma J."/>
        </authorList>
    </citation>
    <scope>NUCLEOTIDE SEQUENCE [LARGE SCALE GENOMIC DNA]</scope>
    <source>
        <strain evidence="3">TISTR 2562</strain>
    </source>
</reference>
<dbReference type="Pfam" id="PF07433">
    <property type="entry name" value="DUF1513"/>
    <property type="match status" value="1"/>
</dbReference>
<comment type="caution">
    <text evidence="2">The sequence shown here is derived from an EMBL/GenBank/DDBJ whole genome shotgun (WGS) entry which is preliminary data.</text>
</comment>
<sequence>MTTRRAFLSTMLAAGLAPRLGWADVGCPDFLAAARLADGSHALFGMGADGSERFAIPLPGRGHAAAAHPTRPEAVAFARRPGSFALISDCASGTLLQSLQAPAGRHFYGHGCFSGDGALLFTTENDFEHGTGRIGIWAREENYRRIGEFSSGGIGPHDILRLPGQDVLVVANGGIRTHPDHGREKLNLDEMSPSLTYLTPSGALLDRVMLPDDLRQNSIRHLAAREDGLVAFAMQWQGEPGLPLPLLGLHRRGGSLRLGSAPEPEQIAMAGYVGSIAFNGSAGRIALTSPRGGRAHLFDDDGDFLGAMRRPDICGIGATRDGFVATDGLGGISILGAHLMPQAALPRAWDNHLVTI</sequence>
<evidence type="ECO:0000256" key="1">
    <source>
        <dbReference type="SAM" id="SignalP"/>
    </source>
</evidence>
<accession>A0ABW5U0R2</accession>
<feature type="chain" id="PRO_5047306050" evidence="1">
    <location>
        <begin position="24"/>
        <end position="356"/>
    </location>
</feature>
<dbReference type="InterPro" id="IPR006311">
    <property type="entry name" value="TAT_signal"/>
</dbReference>
<dbReference type="SUPFAM" id="SSF50969">
    <property type="entry name" value="YVTN repeat-like/Quinoprotein amine dehydrogenase"/>
    <property type="match status" value="1"/>
</dbReference>
<evidence type="ECO:0000313" key="3">
    <source>
        <dbReference type="Proteomes" id="UP001597474"/>
    </source>
</evidence>
<feature type="signal peptide" evidence="1">
    <location>
        <begin position="1"/>
        <end position="23"/>
    </location>
</feature>
<gene>
    <name evidence="2" type="ORF">ACFSUD_06250</name>
</gene>
<proteinExistence type="predicted"/>
<dbReference type="EMBL" id="JBHUMP010000003">
    <property type="protein sequence ID" value="MFD2739160.1"/>
    <property type="molecule type" value="Genomic_DNA"/>
</dbReference>
<dbReference type="PIRSF" id="PIRSF028101">
    <property type="entry name" value="UCP028101"/>
    <property type="match status" value="1"/>
</dbReference>
<dbReference type="InterPro" id="IPR008311">
    <property type="entry name" value="UCP028101"/>
</dbReference>
<dbReference type="RefSeq" id="WP_386372494.1">
    <property type="nucleotide sequence ID" value="NZ_JBHUMP010000003.1"/>
</dbReference>
<keyword evidence="3" id="KW-1185">Reference proteome</keyword>
<evidence type="ECO:0000313" key="2">
    <source>
        <dbReference type="EMBL" id="MFD2739160.1"/>
    </source>
</evidence>
<name>A0ABW5U0R2_9RHOB</name>
<keyword evidence="1" id="KW-0732">Signal</keyword>
<organism evidence="2 3">
    <name type="scientific">Sulfitobacter aestuarii</name>
    <dbReference type="NCBI Taxonomy" id="2161676"/>
    <lineage>
        <taxon>Bacteria</taxon>
        <taxon>Pseudomonadati</taxon>
        <taxon>Pseudomonadota</taxon>
        <taxon>Alphaproteobacteria</taxon>
        <taxon>Rhodobacterales</taxon>
        <taxon>Roseobacteraceae</taxon>
        <taxon>Sulfitobacter</taxon>
    </lineage>
</organism>
<protein>
    <submittedName>
        <fullName evidence="2">DUF1513 domain-containing protein</fullName>
    </submittedName>
</protein>